<gene>
    <name evidence="7" type="ORF">GSLYS_00003974001</name>
</gene>
<dbReference type="PANTHER" id="PTHR45937:SF1">
    <property type="entry name" value="ASPARAGINE SYNTHETASE DOMAIN-CONTAINING PROTEIN 1"/>
    <property type="match status" value="1"/>
</dbReference>
<evidence type="ECO:0000256" key="3">
    <source>
        <dbReference type="ARBA" id="ARBA00022962"/>
    </source>
</evidence>
<evidence type="ECO:0000256" key="4">
    <source>
        <dbReference type="SAM" id="MobiDB-lite"/>
    </source>
</evidence>
<proteinExistence type="predicted"/>
<dbReference type="Pfam" id="PF13537">
    <property type="entry name" value="GATase_7"/>
    <property type="match status" value="1"/>
</dbReference>
<dbReference type="GO" id="GO:0006529">
    <property type="term" value="P:asparagine biosynthetic process"/>
    <property type="evidence" value="ECO:0007669"/>
    <property type="project" value="UniProtKB-KW"/>
</dbReference>
<evidence type="ECO:0000259" key="6">
    <source>
        <dbReference type="Pfam" id="PF13537"/>
    </source>
</evidence>
<dbReference type="InterPro" id="IPR029055">
    <property type="entry name" value="Ntn_hydrolases_N"/>
</dbReference>
<evidence type="ECO:0008006" key="9">
    <source>
        <dbReference type="Google" id="ProtNLM"/>
    </source>
</evidence>
<evidence type="ECO:0000313" key="7">
    <source>
        <dbReference type="EMBL" id="CAL1529841.1"/>
    </source>
</evidence>
<dbReference type="Proteomes" id="UP001497497">
    <property type="component" value="Unassembled WGS sequence"/>
</dbReference>
<comment type="caution">
    <text evidence="7">The sequence shown here is derived from an EMBL/GenBank/DDBJ whole genome shotgun (WGS) entry which is preliminary data.</text>
</comment>
<evidence type="ECO:0000256" key="2">
    <source>
        <dbReference type="ARBA" id="ARBA00022888"/>
    </source>
</evidence>
<feature type="region of interest" description="Disordered" evidence="4">
    <location>
        <begin position="398"/>
        <end position="418"/>
    </location>
</feature>
<keyword evidence="8" id="KW-1185">Reference proteome</keyword>
<evidence type="ECO:0000259" key="5">
    <source>
        <dbReference type="Pfam" id="PF00733"/>
    </source>
</evidence>
<dbReference type="AlphaFoldDB" id="A0AAV2H7X3"/>
<organism evidence="7 8">
    <name type="scientific">Lymnaea stagnalis</name>
    <name type="common">Great pond snail</name>
    <name type="synonym">Helix stagnalis</name>
    <dbReference type="NCBI Taxonomy" id="6523"/>
    <lineage>
        <taxon>Eukaryota</taxon>
        <taxon>Metazoa</taxon>
        <taxon>Spiralia</taxon>
        <taxon>Lophotrochozoa</taxon>
        <taxon>Mollusca</taxon>
        <taxon>Gastropoda</taxon>
        <taxon>Heterobranchia</taxon>
        <taxon>Euthyneura</taxon>
        <taxon>Panpulmonata</taxon>
        <taxon>Hygrophila</taxon>
        <taxon>Lymnaeoidea</taxon>
        <taxon>Lymnaeidae</taxon>
        <taxon>Lymnaea</taxon>
    </lineage>
</organism>
<keyword evidence="3" id="KW-0315">Glutamine amidotransferase</keyword>
<dbReference type="PANTHER" id="PTHR45937">
    <property type="entry name" value="ASPARAGINE SYNTHETASE DOMAIN-CONTAINING PROTEIN 1"/>
    <property type="match status" value="1"/>
</dbReference>
<dbReference type="CDD" id="cd01991">
    <property type="entry name" value="Asn_synthase_B_C"/>
    <property type="match status" value="1"/>
</dbReference>
<dbReference type="InterPro" id="IPR001962">
    <property type="entry name" value="Asn_synthase"/>
</dbReference>
<dbReference type="Gene3D" id="3.60.20.10">
    <property type="entry name" value="Glutamine Phosphoribosylpyrophosphate, subunit 1, domain 1"/>
    <property type="match status" value="1"/>
</dbReference>
<dbReference type="InterPro" id="IPR051857">
    <property type="entry name" value="Asn_synthetase_domain"/>
</dbReference>
<reference evidence="7 8" key="1">
    <citation type="submission" date="2024-04" db="EMBL/GenBank/DDBJ databases">
        <authorList>
            <consortium name="Genoscope - CEA"/>
            <person name="William W."/>
        </authorList>
    </citation>
    <scope>NUCLEOTIDE SEQUENCE [LARGE SCALE GENOMIC DNA]</scope>
</reference>
<name>A0AAV2H7X3_LYMST</name>
<feature type="domain" description="Asparagine synthetase" evidence="5">
    <location>
        <begin position="336"/>
        <end position="397"/>
    </location>
</feature>
<feature type="domain" description="Asparagine synthetase" evidence="5">
    <location>
        <begin position="626"/>
        <end position="698"/>
    </location>
</feature>
<dbReference type="InterPro" id="IPR017932">
    <property type="entry name" value="GATase_2_dom"/>
</dbReference>
<evidence type="ECO:0000256" key="1">
    <source>
        <dbReference type="ARBA" id="ARBA00022605"/>
    </source>
</evidence>
<dbReference type="GO" id="GO:0004066">
    <property type="term" value="F:asparagine synthase (glutamine-hydrolyzing) activity"/>
    <property type="evidence" value="ECO:0007669"/>
    <property type="project" value="InterPro"/>
</dbReference>
<keyword evidence="2" id="KW-0061">Asparagine biosynthesis</keyword>
<keyword evidence="1" id="KW-0028">Amino-acid biosynthesis</keyword>
<dbReference type="InterPro" id="IPR014729">
    <property type="entry name" value="Rossmann-like_a/b/a_fold"/>
</dbReference>
<sequence>MCGICFACCLQCPIITESKKPSDESTHMRIDFDKESSLNNRGPDVSLLHTVHLTETCQGTMQGCVLHLRGDLTPQPVTDKTGNALLWNGEIFDGIPVKEDENDTQILFDVLAFCVTDENILTTLQKIHGPWAFIYWQAKAKKLWFGRDIFGRRSLLWHLPSFTNDQFILASVATTDMVYTEIPCVGVFCLNFCGCDIENRVPSLTLHPWKECRWPAKADKVIDTPQENVWTYLYPAASTHLHVNIDTRGLLNTWIPAISEERAAFASFIPDFDLKKCGDLQGVMRQIIEENKDLDSLADELIQVLLSAVKKRVTNLPRKRQTLPGITNVSLIVACVLRTAKPPANVAILFSGGLDSTVLAALADRCIPQHETIDLLNVAFEQTKPMEKVKSRQVKNKIRGTGLKGQSPADDNLTTTQLASSESPSECLNGCQASLNNSVCAQISIDVPTNNSNPGFSHLAISGRTNDSLSTKPYNNSCPVVINNGHIVQSVHNIPDLTPENDTNMLCVGENRTFDAFNVPDRQTARVALSELNPNRNWNFVEINISQAEAQTVRQSRIRKLIYPLHTVLDDSIGCAVWFAARGSGILASDKGQDFTSKARVILCGMAADEQFAGYSRHRVTYKTKGYDGLVKEVQEEMWRISSRNLGRDDRIITDHGKESRFPFLDETFIQFCSTIPVFKRADLTLPRGVGEKLLLRICAYKLGLQLTALQPKRAIQFGSKIAKMDNKKEKGSDICHRLK</sequence>
<evidence type="ECO:0000313" key="8">
    <source>
        <dbReference type="Proteomes" id="UP001497497"/>
    </source>
</evidence>
<protein>
    <recommendedName>
        <fullName evidence="9">Asparagine synthetase domain-containing protein 1</fullName>
    </recommendedName>
</protein>
<dbReference type="Pfam" id="PF00733">
    <property type="entry name" value="Asn_synthase"/>
    <property type="match status" value="2"/>
</dbReference>
<dbReference type="SUPFAM" id="SSF56235">
    <property type="entry name" value="N-terminal nucleophile aminohydrolases (Ntn hydrolases)"/>
    <property type="match status" value="1"/>
</dbReference>
<feature type="domain" description="Glutamine amidotransferase type-2" evidence="6">
    <location>
        <begin position="75"/>
        <end position="171"/>
    </location>
</feature>
<accession>A0AAV2H7X3</accession>
<dbReference type="SUPFAM" id="SSF52402">
    <property type="entry name" value="Adenine nucleotide alpha hydrolases-like"/>
    <property type="match status" value="2"/>
</dbReference>
<dbReference type="Gene3D" id="3.40.50.620">
    <property type="entry name" value="HUPs"/>
    <property type="match status" value="2"/>
</dbReference>
<dbReference type="EMBL" id="CAXITT010000056">
    <property type="protein sequence ID" value="CAL1529841.1"/>
    <property type="molecule type" value="Genomic_DNA"/>
</dbReference>